<keyword evidence="2" id="KW-1185">Reference proteome</keyword>
<feature type="non-terminal residue" evidence="1">
    <location>
        <position position="153"/>
    </location>
</feature>
<protein>
    <submittedName>
        <fullName evidence="1">5144_t:CDS:1</fullName>
    </submittedName>
</protein>
<reference evidence="1" key="1">
    <citation type="submission" date="2021-06" db="EMBL/GenBank/DDBJ databases">
        <authorList>
            <person name="Kallberg Y."/>
            <person name="Tangrot J."/>
            <person name="Rosling A."/>
        </authorList>
    </citation>
    <scope>NUCLEOTIDE SEQUENCE</scope>
    <source>
        <strain evidence="1">MA461A</strain>
    </source>
</reference>
<comment type="caution">
    <text evidence="1">The sequence shown here is derived from an EMBL/GenBank/DDBJ whole genome shotgun (WGS) entry which is preliminary data.</text>
</comment>
<accession>A0ACA9SDW9</accession>
<gene>
    <name evidence="1" type="ORF">RPERSI_LOCUS29395</name>
</gene>
<name>A0ACA9SDW9_9GLOM</name>
<dbReference type="Proteomes" id="UP000789920">
    <property type="component" value="Unassembled WGS sequence"/>
</dbReference>
<organism evidence="1 2">
    <name type="scientific">Racocetra persica</name>
    <dbReference type="NCBI Taxonomy" id="160502"/>
    <lineage>
        <taxon>Eukaryota</taxon>
        <taxon>Fungi</taxon>
        <taxon>Fungi incertae sedis</taxon>
        <taxon>Mucoromycota</taxon>
        <taxon>Glomeromycotina</taxon>
        <taxon>Glomeromycetes</taxon>
        <taxon>Diversisporales</taxon>
        <taxon>Gigasporaceae</taxon>
        <taxon>Racocetra</taxon>
    </lineage>
</organism>
<sequence length="153" mass="18456">MGKHVKSNNSNPEDNLKKFLGEHIQFLQRDKKRVEKFFRKNGIQSEDLKEKLNKLQKIIDERESLKDQISKFQITTEKSKKLIRKLRIEKQKLSIWIQQLKSKNDDLKLQIDSLKQDLQYQSMLNDRRIENLQCDINILESREEIFMEELQGR</sequence>
<evidence type="ECO:0000313" key="1">
    <source>
        <dbReference type="EMBL" id="CAG8835010.1"/>
    </source>
</evidence>
<dbReference type="EMBL" id="CAJVQC010110772">
    <property type="protein sequence ID" value="CAG8835010.1"/>
    <property type="molecule type" value="Genomic_DNA"/>
</dbReference>
<proteinExistence type="predicted"/>
<evidence type="ECO:0000313" key="2">
    <source>
        <dbReference type="Proteomes" id="UP000789920"/>
    </source>
</evidence>